<feature type="transmembrane region" description="Helical" evidence="4">
    <location>
        <begin position="257"/>
        <end position="279"/>
    </location>
</feature>
<comment type="similarity">
    <text evidence="2">Belongs to the major facilitator superfamily. Monocarboxylate porter (TC 2.A.1.13) family.</text>
</comment>
<protein>
    <submittedName>
        <fullName evidence="6">MFS monocarboxylate transporter</fullName>
    </submittedName>
</protein>
<feature type="transmembrane region" description="Helical" evidence="4">
    <location>
        <begin position="320"/>
        <end position="337"/>
    </location>
</feature>
<dbReference type="InterPro" id="IPR050327">
    <property type="entry name" value="Proton-linked_MCT"/>
</dbReference>
<organism evidence="6 7">
    <name type="scientific">Apiospora arundinis</name>
    <dbReference type="NCBI Taxonomy" id="335852"/>
    <lineage>
        <taxon>Eukaryota</taxon>
        <taxon>Fungi</taxon>
        <taxon>Dikarya</taxon>
        <taxon>Ascomycota</taxon>
        <taxon>Pezizomycotina</taxon>
        <taxon>Sordariomycetes</taxon>
        <taxon>Xylariomycetidae</taxon>
        <taxon>Amphisphaeriales</taxon>
        <taxon>Apiosporaceae</taxon>
        <taxon>Apiospora</taxon>
    </lineage>
</organism>
<evidence type="ECO:0000256" key="1">
    <source>
        <dbReference type="ARBA" id="ARBA00004141"/>
    </source>
</evidence>
<feature type="transmembrane region" description="Helical" evidence="4">
    <location>
        <begin position="119"/>
        <end position="139"/>
    </location>
</feature>
<feature type="transmembrane region" description="Helical" evidence="4">
    <location>
        <begin position="411"/>
        <end position="433"/>
    </location>
</feature>
<evidence type="ECO:0000259" key="5">
    <source>
        <dbReference type="PROSITE" id="PS50850"/>
    </source>
</evidence>
<dbReference type="EMBL" id="JAPCWZ010000003">
    <property type="protein sequence ID" value="KAK8872492.1"/>
    <property type="molecule type" value="Genomic_DNA"/>
</dbReference>
<feature type="transmembrane region" description="Helical" evidence="4">
    <location>
        <begin position="291"/>
        <end position="308"/>
    </location>
</feature>
<keyword evidence="7" id="KW-1185">Reference proteome</keyword>
<evidence type="ECO:0000313" key="7">
    <source>
        <dbReference type="Proteomes" id="UP001390339"/>
    </source>
</evidence>
<gene>
    <name evidence="6" type="ORF">PGQ11_003006</name>
</gene>
<accession>A0ABR2J4B7</accession>
<feature type="region of interest" description="Disordered" evidence="3">
    <location>
        <begin position="216"/>
        <end position="248"/>
    </location>
</feature>
<evidence type="ECO:0000256" key="4">
    <source>
        <dbReference type="SAM" id="Phobius"/>
    </source>
</evidence>
<reference evidence="6 7" key="1">
    <citation type="journal article" date="2024" name="IMA Fungus">
        <title>Apiospora arundinis, a panoply of carbohydrate-active enzymes and secondary metabolites.</title>
        <authorList>
            <person name="Sorensen T."/>
            <person name="Petersen C."/>
            <person name="Muurmann A.T."/>
            <person name="Christiansen J.V."/>
            <person name="Brundto M.L."/>
            <person name="Overgaard C.K."/>
            <person name="Boysen A.T."/>
            <person name="Wollenberg R.D."/>
            <person name="Larsen T.O."/>
            <person name="Sorensen J.L."/>
            <person name="Nielsen K.L."/>
            <person name="Sondergaard T.E."/>
        </authorList>
    </citation>
    <scope>NUCLEOTIDE SEQUENCE [LARGE SCALE GENOMIC DNA]</scope>
    <source>
        <strain evidence="6 7">AAU 773</strain>
    </source>
</reference>
<feature type="transmembrane region" description="Helical" evidence="4">
    <location>
        <begin position="90"/>
        <end position="113"/>
    </location>
</feature>
<keyword evidence="4" id="KW-1133">Transmembrane helix</keyword>
<sequence length="441" mass="46390">MTTPDPNRGAIAPHPKTSARAWLALLGASLALFCTVGFLNAFGVFQEYYTTYIPGHTASDISWIGSLSIFLLYAGSPFGGILVDKIGPTIPLCVGSVGLLLSLFMTSLCSQYWQLMLAQALLLGISASLVFCPPLGVVLRHMPHRRGLAMGLTIGGSSIGGIVWPIMLQRLLNHDNVSFGWTIRAVAFTMIPLLAFACLTIVEPVAPELASVAKPTAQSDTEAAPGSAEQLPETATDESTEKHKEPNNRGFLKKPTYMLLCLGLALAYLGLFTPLFYISSYAIAQGQASSTAFYLLSAVNAASFFGRVAPGHLADISGHYNLLTIFTLLSGLIGFTWTKATSLAGLVIWGLAYGFTSGAVMSLQGACAGKMAPPQFQGLAVGCLMGCLSIAALIGTPISGQILDHSGYLALSMWTGATLIAGGVVIGLARFMVNPKLTAVF</sequence>
<dbReference type="PANTHER" id="PTHR11360:SF250">
    <property type="entry name" value="MFS-TYPE TRANSPORTER AFUA_1G00970"/>
    <property type="match status" value="1"/>
</dbReference>
<dbReference type="SUPFAM" id="SSF103473">
    <property type="entry name" value="MFS general substrate transporter"/>
    <property type="match status" value="1"/>
</dbReference>
<keyword evidence="4" id="KW-0472">Membrane</keyword>
<dbReference type="PANTHER" id="PTHR11360">
    <property type="entry name" value="MONOCARBOXYLATE TRANSPORTER"/>
    <property type="match status" value="1"/>
</dbReference>
<evidence type="ECO:0000313" key="6">
    <source>
        <dbReference type="EMBL" id="KAK8872492.1"/>
    </source>
</evidence>
<dbReference type="Gene3D" id="1.20.1250.20">
    <property type="entry name" value="MFS general substrate transporter like domains"/>
    <property type="match status" value="1"/>
</dbReference>
<comment type="caution">
    <text evidence="6">The sequence shown here is derived from an EMBL/GenBank/DDBJ whole genome shotgun (WGS) entry which is preliminary data.</text>
</comment>
<evidence type="ECO:0000256" key="2">
    <source>
        <dbReference type="ARBA" id="ARBA00006727"/>
    </source>
</evidence>
<comment type="subcellular location">
    <subcellularLocation>
        <location evidence="1">Membrane</location>
        <topology evidence="1">Multi-pass membrane protein</topology>
    </subcellularLocation>
</comment>
<dbReference type="Proteomes" id="UP001390339">
    <property type="component" value="Unassembled WGS sequence"/>
</dbReference>
<feature type="transmembrane region" description="Helical" evidence="4">
    <location>
        <begin position="148"/>
        <end position="167"/>
    </location>
</feature>
<dbReference type="InterPro" id="IPR011701">
    <property type="entry name" value="MFS"/>
</dbReference>
<dbReference type="PROSITE" id="PS50850">
    <property type="entry name" value="MFS"/>
    <property type="match status" value="1"/>
</dbReference>
<feature type="domain" description="Major facilitator superfamily (MFS) profile" evidence="5">
    <location>
        <begin position="20"/>
        <end position="441"/>
    </location>
</feature>
<proteinExistence type="inferred from homology"/>
<evidence type="ECO:0000256" key="3">
    <source>
        <dbReference type="SAM" id="MobiDB-lite"/>
    </source>
</evidence>
<name>A0ABR2J4B7_9PEZI</name>
<dbReference type="InterPro" id="IPR020846">
    <property type="entry name" value="MFS_dom"/>
</dbReference>
<feature type="transmembrane region" description="Helical" evidence="4">
    <location>
        <begin position="343"/>
        <end position="367"/>
    </location>
</feature>
<feature type="transmembrane region" description="Helical" evidence="4">
    <location>
        <begin position="179"/>
        <end position="202"/>
    </location>
</feature>
<feature type="transmembrane region" description="Helical" evidence="4">
    <location>
        <begin position="379"/>
        <end position="399"/>
    </location>
</feature>
<feature type="transmembrane region" description="Helical" evidence="4">
    <location>
        <begin position="63"/>
        <end position="83"/>
    </location>
</feature>
<keyword evidence="4" id="KW-0812">Transmembrane</keyword>
<feature type="transmembrane region" description="Helical" evidence="4">
    <location>
        <begin position="21"/>
        <end position="43"/>
    </location>
</feature>
<dbReference type="InterPro" id="IPR036259">
    <property type="entry name" value="MFS_trans_sf"/>
</dbReference>
<dbReference type="Pfam" id="PF07690">
    <property type="entry name" value="MFS_1"/>
    <property type="match status" value="1"/>
</dbReference>